<evidence type="ECO:0000313" key="1">
    <source>
        <dbReference type="EMBL" id="KAJ4713879.1"/>
    </source>
</evidence>
<dbReference type="Proteomes" id="UP001164539">
    <property type="component" value="Chromosome 8"/>
</dbReference>
<organism evidence="1 2">
    <name type="scientific">Melia azedarach</name>
    <name type="common">Chinaberry tree</name>
    <dbReference type="NCBI Taxonomy" id="155640"/>
    <lineage>
        <taxon>Eukaryota</taxon>
        <taxon>Viridiplantae</taxon>
        <taxon>Streptophyta</taxon>
        <taxon>Embryophyta</taxon>
        <taxon>Tracheophyta</taxon>
        <taxon>Spermatophyta</taxon>
        <taxon>Magnoliopsida</taxon>
        <taxon>eudicotyledons</taxon>
        <taxon>Gunneridae</taxon>
        <taxon>Pentapetalae</taxon>
        <taxon>rosids</taxon>
        <taxon>malvids</taxon>
        <taxon>Sapindales</taxon>
        <taxon>Meliaceae</taxon>
        <taxon>Melia</taxon>
    </lineage>
</organism>
<sequence>MFKKAVEAKSHQRLSGADRKKLKRTLRDRFPRASDADIDALLPPKTEITVSKFQNRVLVYSVEGGFPVFFDIDGRGSEIFPTVFALWKVPELLPFFMLKGGEVSRFVIGGADLMFPGISVPAEGLPSFLSGEPWAVKVPGNPAPIAVGSTTMSSTEALKAGLRGKALRITHYYRDLLWESVGVHYVPNAGFLEDVVLEDPAFLSSFQVSDSCEGAAESSNSQQNGIVNEGSVVDIGTAASELSPASATQNDSDSNVAEQVISHVGDLKLSENIDADESNEEQHVLTTEDLDAYLDKCLLQALHTTVKDKDLPMPGSTLWSNHVLPCRPSGITLDIKKSSHKKLSKWLQAKSSAGLISVKEDKYKKETVLLSINRNHPDYLSFKPEKRQAEKTNQAVDPAASDARPSNSKMLEVAEIYKPSVHVNSIFASVGADKGKLYSFSEACDIVFKYIEKENLVKPTNKSIVVLDPTLCDALFKGAIKKGSTYPTEIHKKDIGSTFVSRMQAHHVVSRGSESVVRKGALKTIQIVTERRQGNKKVTKLSGLETFLLDAEALASELQKKFACSTTVAELPGKKGQELLIQGGVIEDVAKHLVEQFGIPKRYIEVLDKTKK</sequence>
<accession>A0ACC1XT38</accession>
<comment type="caution">
    <text evidence="1">The sequence shown here is derived from an EMBL/GenBank/DDBJ whole genome shotgun (WGS) entry which is preliminary data.</text>
</comment>
<keyword evidence="1" id="KW-0396">Initiation factor</keyword>
<gene>
    <name evidence="1" type="ORF">OWV82_015916</name>
</gene>
<keyword evidence="2" id="KW-1185">Reference proteome</keyword>
<proteinExistence type="predicted"/>
<protein>
    <submittedName>
        <fullName evidence="1">Eukaryotic translation initiation factor 2D</fullName>
    </submittedName>
</protein>
<dbReference type="EMBL" id="CM051401">
    <property type="protein sequence ID" value="KAJ4713879.1"/>
    <property type="molecule type" value="Genomic_DNA"/>
</dbReference>
<reference evidence="1 2" key="1">
    <citation type="journal article" date="2023" name="Science">
        <title>Complex scaffold remodeling in plant triterpene biosynthesis.</title>
        <authorList>
            <person name="De La Pena R."/>
            <person name="Hodgson H."/>
            <person name="Liu J.C."/>
            <person name="Stephenson M.J."/>
            <person name="Martin A.C."/>
            <person name="Owen C."/>
            <person name="Harkess A."/>
            <person name="Leebens-Mack J."/>
            <person name="Jimenez L.E."/>
            <person name="Osbourn A."/>
            <person name="Sattely E.S."/>
        </authorList>
    </citation>
    <scope>NUCLEOTIDE SEQUENCE [LARGE SCALE GENOMIC DNA]</scope>
    <source>
        <strain evidence="2">cv. JPN11</strain>
        <tissue evidence="1">Leaf</tissue>
    </source>
</reference>
<keyword evidence="1" id="KW-0648">Protein biosynthesis</keyword>
<name>A0ACC1XT38_MELAZ</name>
<evidence type="ECO:0000313" key="2">
    <source>
        <dbReference type="Proteomes" id="UP001164539"/>
    </source>
</evidence>